<dbReference type="PANTHER" id="PTHR12534:SF0">
    <property type="entry name" value="SMALL RIBOSOMAL SUBUNIT PROTEIN US2M"/>
    <property type="match status" value="1"/>
</dbReference>
<dbReference type="PRINTS" id="PR00395">
    <property type="entry name" value="RIBOSOMALS2"/>
</dbReference>
<dbReference type="CDD" id="cd01425">
    <property type="entry name" value="RPS2"/>
    <property type="match status" value="1"/>
</dbReference>
<keyword evidence="4" id="KW-1185">Reference proteome</keyword>
<evidence type="ECO:0000256" key="2">
    <source>
        <dbReference type="SAM" id="MobiDB-lite"/>
    </source>
</evidence>
<proteinExistence type="inferred from homology"/>
<dbReference type="NCBIfam" id="TIGR01011">
    <property type="entry name" value="rpsB_bact"/>
    <property type="match status" value="1"/>
</dbReference>
<gene>
    <name evidence="3" type="ORF">LTR24_005413</name>
</gene>
<feature type="region of interest" description="Disordered" evidence="2">
    <location>
        <begin position="39"/>
        <end position="65"/>
    </location>
</feature>
<dbReference type="Proteomes" id="UP001345013">
    <property type="component" value="Unassembled WGS sequence"/>
</dbReference>
<evidence type="ECO:0000313" key="4">
    <source>
        <dbReference type="Proteomes" id="UP001345013"/>
    </source>
</evidence>
<sequence>MILRQTIVRHGRTAISRSTKRIRSSPCRCYATDYSINNQQHRQSEQDHQPIRSIPGHPDERSSLLDAIGHQGTPATAPIEDSVSSSAQDLDSLRGQVLSYVAAQNASAIPSPKSYHELQNKLPPAPYENPQALYEAREAFHQLTSGGTTTTDVYYPWTIIQNPPQPAEVTLPMLLANQCHLGHATALWHPGNSSYIYGIRDGIHIISLDLTLSYLRRAARVVQEVARRGGIILFVGTRKQMRDVVVNSARRAGGYHIFNRWIPGSLTNGQQILDRCAVKVVNAQDQELEQYRAPLQSASRTVLRPDLVVCLNTLENEVCLHECGLYNVPTIGIVDTDVNPSWVTYPIPANDDSPRSVALISGALARAGETGQTLRRQAAEDGKTTYSTTGVQRYLQGMGEIASLNVQEKSKEGKPDKDFD</sequence>
<comment type="similarity">
    <text evidence="1">Belongs to the universal ribosomal protein uS2 family.</text>
</comment>
<dbReference type="InterPro" id="IPR001865">
    <property type="entry name" value="Ribosomal_uS2"/>
</dbReference>
<dbReference type="Gene3D" id="3.40.50.10490">
    <property type="entry name" value="Glucose-6-phosphate isomerase like protein, domain 1"/>
    <property type="match status" value="1"/>
</dbReference>
<dbReference type="HAMAP" id="MF_00291_B">
    <property type="entry name" value="Ribosomal_uS2_B"/>
    <property type="match status" value="1"/>
</dbReference>
<dbReference type="EMBL" id="JAVRRG010000061">
    <property type="protein sequence ID" value="KAK5092276.1"/>
    <property type="molecule type" value="Genomic_DNA"/>
</dbReference>
<organism evidence="3 4">
    <name type="scientific">Lithohypha guttulata</name>
    <dbReference type="NCBI Taxonomy" id="1690604"/>
    <lineage>
        <taxon>Eukaryota</taxon>
        <taxon>Fungi</taxon>
        <taxon>Dikarya</taxon>
        <taxon>Ascomycota</taxon>
        <taxon>Pezizomycotina</taxon>
        <taxon>Eurotiomycetes</taxon>
        <taxon>Chaetothyriomycetidae</taxon>
        <taxon>Chaetothyriales</taxon>
        <taxon>Trichomeriaceae</taxon>
        <taxon>Lithohypha</taxon>
    </lineage>
</organism>
<name>A0ABR0KA61_9EURO</name>
<dbReference type="SUPFAM" id="SSF52313">
    <property type="entry name" value="Ribosomal protein S2"/>
    <property type="match status" value="1"/>
</dbReference>
<accession>A0ABR0KA61</accession>
<evidence type="ECO:0000313" key="3">
    <source>
        <dbReference type="EMBL" id="KAK5092276.1"/>
    </source>
</evidence>
<protein>
    <recommendedName>
        <fullName evidence="5">Ribosomal protein S2</fullName>
    </recommendedName>
</protein>
<evidence type="ECO:0000256" key="1">
    <source>
        <dbReference type="ARBA" id="ARBA00006242"/>
    </source>
</evidence>
<comment type="caution">
    <text evidence="3">The sequence shown here is derived from an EMBL/GenBank/DDBJ whole genome shotgun (WGS) entry which is preliminary data.</text>
</comment>
<reference evidence="3 4" key="1">
    <citation type="submission" date="2023-08" db="EMBL/GenBank/DDBJ databases">
        <title>Black Yeasts Isolated from many extreme environments.</title>
        <authorList>
            <person name="Coleine C."/>
            <person name="Stajich J.E."/>
            <person name="Selbmann L."/>
        </authorList>
    </citation>
    <scope>NUCLEOTIDE SEQUENCE [LARGE SCALE GENOMIC DNA]</scope>
    <source>
        <strain evidence="3 4">CCFEE 5885</strain>
    </source>
</reference>
<dbReference type="PANTHER" id="PTHR12534">
    <property type="entry name" value="30S RIBOSOMAL PROTEIN S2 PROKARYOTIC AND ORGANELLAR"/>
    <property type="match status" value="1"/>
</dbReference>
<dbReference type="InterPro" id="IPR005706">
    <property type="entry name" value="Ribosomal_uS2_bac/mit/plastid"/>
</dbReference>
<evidence type="ECO:0008006" key="5">
    <source>
        <dbReference type="Google" id="ProtNLM"/>
    </source>
</evidence>
<dbReference type="InterPro" id="IPR023591">
    <property type="entry name" value="Ribosomal_uS2_flav_dom_sf"/>
</dbReference>
<dbReference type="Pfam" id="PF00318">
    <property type="entry name" value="Ribosomal_S2"/>
    <property type="match status" value="1"/>
</dbReference>